<feature type="transmembrane region" description="Helical" evidence="1">
    <location>
        <begin position="25"/>
        <end position="48"/>
    </location>
</feature>
<evidence type="ECO:0000313" key="3">
    <source>
        <dbReference type="Proteomes" id="UP000028828"/>
    </source>
</evidence>
<evidence type="ECO:0000256" key="1">
    <source>
        <dbReference type="SAM" id="Phobius"/>
    </source>
</evidence>
<evidence type="ECO:0000313" key="2">
    <source>
        <dbReference type="EMBL" id="KFG36183.1"/>
    </source>
</evidence>
<sequence>MSLSEVGQRALHLRVPEPPSSKDRVAYSFLGLLNCFIFGLGVIILGFIENDVSNMMIGVLQLLLPIVGWIWALVWGVLIVLKAVLKDTEYSSPV</sequence>
<keyword evidence="1" id="KW-0472">Membrane</keyword>
<organism evidence="2 3">
    <name type="scientific">Toxoplasma gondii p89</name>
    <dbReference type="NCBI Taxonomy" id="943119"/>
    <lineage>
        <taxon>Eukaryota</taxon>
        <taxon>Sar</taxon>
        <taxon>Alveolata</taxon>
        <taxon>Apicomplexa</taxon>
        <taxon>Conoidasida</taxon>
        <taxon>Coccidia</taxon>
        <taxon>Eucoccidiorida</taxon>
        <taxon>Eimeriorina</taxon>
        <taxon>Sarcocystidae</taxon>
        <taxon>Toxoplasma</taxon>
    </lineage>
</organism>
<protein>
    <submittedName>
        <fullName evidence="2">Putative transmembrane protein</fullName>
    </submittedName>
</protein>
<comment type="caution">
    <text evidence="2">The sequence shown here is derived from an EMBL/GenBank/DDBJ whole genome shotgun (WGS) entry which is preliminary data.</text>
</comment>
<dbReference type="VEuPathDB" id="ToxoDB:TGP89_222260"/>
<dbReference type="AlphaFoldDB" id="A0A086JVL5"/>
<feature type="transmembrane region" description="Helical" evidence="1">
    <location>
        <begin position="60"/>
        <end position="85"/>
    </location>
</feature>
<name>A0A086JVL5_TOXGO</name>
<dbReference type="Proteomes" id="UP000028828">
    <property type="component" value="Unassembled WGS sequence"/>
</dbReference>
<reference evidence="2 3" key="1">
    <citation type="submission" date="2014-03" db="EMBL/GenBank/DDBJ databases">
        <authorList>
            <person name="Sibley D."/>
            <person name="Venepally P."/>
            <person name="Karamycheva S."/>
            <person name="Hadjithomas M."/>
            <person name="Khan A."/>
            <person name="Brunk B."/>
            <person name="Roos D."/>
            <person name="Caler E."/>
            <person name="Lorenzi H."/>
        </authorList>
    </citation>
    <scope>NUCLEOTIDE SEQUENCE [LARGE SCALE GENOMIC DNA]</scope>
    <source>
        <strain evidence="3">p89</strain>
    </source>
</reference>
<keyword evidence="1" id="KW-1133">Transmembrane helix</keyword>
<proteinExistence type="predicted"/>
<dbReference type="EMBL" id="AEYI02001541">
    <property type="protein sequence ID" value="KFG36183.1"/>
    <property type="molecule type" value="Genomic_DNA"/>
</dbReference>
<accession>A0A086JVL5</accession>
<gene>
    <name evidence="2" type="ORF">TGP89_222260</name>
</gene>
<keyword evidence="1 2" id="KW-0812">Transmembrane</keyword>